<proteinExistence type="inferred from homology"/>
<evidence type="ECO:0000256" key="1">
    <source>
        <dbReference type="ARBA" id="ARBA00007553"/>
    </source>
</evidence>
<dbReference type="Proteomes" id="UP000233325">
    <property type="component" value="Unassembled WGS sequence"/>
</dbReference>
<dbReference type="InterPro" id="IPR006619">
    <property type="entry name" value="PGRP_domain_met/bac"/>
</dbReference>
<dbReference type="InterPro" id="IPR002502">
    <property type="entry name" value="Amidase_domain"/>
</dbReference>
<evidence type="ECO:0000259" key="2">
    <source>
        <dbReference type="SMART" id="SM00644"/>
    </source>
</evidence>
<dbReference type="GO" id="GO:0008745">
    <property type="term" value="F:N-acetylmuramoyl-L-alanine amidase activity"/>
    <property type="evidence" value="ECO:0007669"/>
    <property type="project" value="InterPro"/>
</dbReference>
<dbReference type="InterPro" id="IPR015510">
    <property type="entry name" value="PGRP"/>
</dbReference>
<sequence>MDKIDSSSVEFIVIHHSNRILDCPLFIRLRHKFLRGWDDTGYHYMIGNGILCKDGVVYEGRSTDYVGAHSYGYNQKSIGICLIGNFDVVKPTYKQYRALLALLEKLQVKYTIPAVKVLNHNETHNCEKTCPGKHFPISRLRQLLRMLIE</sequence>
<reference evidence="4 5" key="1">
    <citation type="journal article" date="2017" name="ISME J.">
        <title>Potential for microbial H2 and metal transformations associated with novel bacteria and archaea in deep terrestrial subsurface sediments.</title>
        <authorList>
            <person name="Hernsdorf A.W."/>
            <person name="Amano Y."/>
            <person name="Miyakawa K."/>
            <person name="Ise K."/>
            <person name="Suzuki Y."/>
            <person name="Anantharaman K."/>
            <person name="Probst A."/>
            <person name="Burstein D."/>
            <person name="Thomas B.C."/>
            <person name="Banfield J.F."/>
        </authorList>
    </citation>
    <scope>NUCLEOTIDE SEQUENCE [LARGE SCALE GENOMIC DNA]</scope>
    <source>
        <strain evidence="4">HGW-Falkowbacteria-2</strain>
    </source>
</reference>
<dbReference type="GO" id="GO:0008270">
    <property type="term" value="F:zinc ion binding"/>
    <property type="evidence" value="ECO:0007669"/>
    <property type="project" value="InterPro"/>
</dbReference>
<evidence type="ECO:0000313" key="4">
    <source>
        <dbReference type="EMBL" id="PKM88658.1"/>
    </source>
</evidence>
<comment type="caution">
    <text evidence="4">The sequence shown here is derived from an EMBL/GenBank/DDBJ whole genome shotgun (WGS) entry which is preliminary data.</text>
</comment>
<dbReference type="InterPro" id="IPR036505">
    <property type="entry name" value="Amidase/PGRP_sf"/>
</dbReference>
<dbReference type="AlphaFoldDB" id="A0A2N2E1S6"/>
<dbReference type="GO" id="GO:0009253">
    <property type="term" value="P:peptidoglycan catabolic process"/>
    <property type="evidence" value="ECO:0007669"/>
    <property type="project" value="InterPro"/>
</dbReference>
<evidence type="ECO:0000259" key="3">
    <source>
        <dbReference type="SMART" id="SM00701"/>
    </source>
</evidence>
<dbReference type="Pfam" id="PF01510">
    <property type="entry name" value="Amidase_2"/>
    <property type="match status" value="1"/>
</dbReference>
<protein>
    <submittedName>
        <fullName evidence="4">N-acetylmuramoyl-L-alanine amidase</fullName>
    </submittedName>
</protein>
<accession>A0A2N2E1S6</accession>
<gene>
    <name evidence="4" type="ORF">CVU83_01360</name>
</gene>
<name>A0A2N2E1S6_9BACT</name>
<evidence type="ECO:0000313" key="5">
    <source>
        <dbReference type="Proteomes" id="UP000233325"/>
    </source>
</evidence>
<dbReference type="SMART" id="SM00701">
    <property type="entry name" value="PGRP"/>
    <property type="match status" value="1"/>
</dbReference>
<dbReference type="PANTHER" id="PTHR11022">
    <property type="entry name" value="PEPTIDOGLYCAN RECOGNITION PROTEIN"/>
    <property type="match status" value="1"/>
</dbReference>
<organism evidence="4 5">
    <name type="scientific">Candidatus Falkowbacteria bacterium HGW-Falkowbacteria-2</name>
    <dbReference type="NCBI Taxonomy" id="2013769"/>
    <lineage>
        <taxon>Bacteria</taxon>
        <taxon>Candidatus Falkowiibacteriota</taxon>
    </lineage>
</organism>
<dbReference type="SUPFAM" id="SSF55846">
    <property type="entry name" value="N-acetylmuramoyl-L-alanine amidase-like"/>
    <property type="match status" value="1"/>
</dbReference>
<dbReference type="Gene3D" id="3.40.80.10">
    <property type="entry name" value="Peptidoglycan recognition protein-like"/>
    <property type="match status" value="1"/>
</dbReference>
<dbReference type="SMART" id="SM00644">
    <property type="entry name" value="Ami_2"/>
    <property type="match status" value="1"/>
</dbReference>
<dbReference type="EMBL" id="PHAH01000013">
    <property type="protein sequence ID" value="PKM88658.1"/>
    <property type="molecule type" value="Genomic_DNA"/>
</dbReference>
<comment type="similarity">
    <text evidence="1">Belongs to the N-acetylmuramoyl-L-alanine amidase 2 family.</text>
</comment>
<feature type="domain" description="N-acetylmuramoyl-L-alanine amidase" evidence="2">
    <location>
        <begin position="1"/>
        <end position="132"/>
    </location>
</feature>
<feature type="domain" description="Peptidoglycan recognition protein family" evidence="3">
    <location>
        <begin position="2"/>
        <end position="124"/>
    </location>
</feature>
<dbReference type="PANTHER" id="PTHR11022:SF41">
    <property type="entry name" value="PEPTIDOGLYCAN-RECOGNITION PROTEIN LC-RELATED"/>
    <property type="match status" value="1"/>
</dbReference>
<dbReference type="CDD" id="cd06583">
    <property type="entry name" value="PGRP"/>
    <property type="match status" value="1"/>
</dbReference>